<comment type="caution">
    <text evidence="2">The sequence shown here is derived from an EMBL/GenBank/DDBJ whole genome shotgun (WGS) entry which is preliminary data.</text>
</comment>
<dbReference type="InterPro" id="IPR029052">
    <property type="entry name" value="Metallo-depent_PP-like"/>
</dbReference>
<dbReference type="EMBL" id="VUNS01000017">
    <property type="protein sequence ID" value="MST98321.1"/>
    <property type="molecule type" value="Genomic_DNA"/>
</dbReference>
<dbReference type="GO" id="GO:0016787">
    <property type="term" value="F:hydrolase activity"/>
    <property type="evidence" value="ECO:0007669"/>
    <property type="project" value="InterPro"/>
</dbReference>
<organism evidence="2 3">
    <name type="scientific">Victivallis lenta</name>
    <dbReference type="NCBI Taxonomy" id="2606640"/>
    <lineage>
        <taxon>Bacteria</taxon>
        <taxon>Pseudomonadati</taxon>
        <taxon>Lentisphaerota</taxon>
        <taxon>Lentisphaeria</taxon>
        <taxon>Victivallales</taxon>
        <taxon>Victivallaceae</taxon>
        <taxon>Victivallis</taxon>
    </lineage>
</organism>
<dbReference type="InterPro" id="IPR004843">
    <property type="entry name" value="Calcineurin-like_PHP"/>
</dbReference>
<evidence type="ECO:0000313" key="2">
    <source>
        <dbReference type="EMBL" id="MST98321.1"/>
    </source>
</evidence>
<feature type="domain" description="Calcineurin-like phosphoesterase" evidence="1">
    <location>
        <begin position="23"/>
        <end position="131"/>
    </location>
</feature>
<dbReference type="InterPro" id="IPR016195">
    <property type="entry name" value="Pol/histidinol_Pase-like"/>
</dbReference>
<dbReference type="Gene3D" id="3.20.20.140">
    <property type="entry name" value="Metal-dependent hydrolases"/>
    <property type="match status" value="1"/>
</dbReference>
<dbReference type="SUPFAM" id="SSF89550">
    <property type="entry name" value="PHP domain-like"/>
    <property type="match status" value="1"/>
</dbReference>
<sequence length="503" mass="56503">MHLRGNRSRRPEKSPEGAETMSIRLAVVTDIHYSGGPNRRNPGRKGAYGALLLKRFLKLLEIEGWPDAVIAAGDLIDPAMAGDRAAIGRLNELGALLREVPVPVIAIPGNHDLPPAAFYECIPKPPEYIEIKRTRIIPFLDPERPGWNAERLPEELAKFDRARSGFDGQLVALQHVPVFPAGTGNSPYGYRNRDEIIAKMHATGCVLSISGHHHAGSEPVFDGKATFLCAPALCESPFSFARIELDDNGTVRYETDSFRLPDGFEWFDRHTHTPYAYCGENMDFEAEKELMEMFNLAGCDVTEHSGQLYFTKRGFFGFDWFFNGLREPYAVNRLPDFLAYCRCFGDERFRAGFEVDITRKCEPVMTTALRENAAALIGGIHHLDPNCPPGELGELHLRMIEAYGRAGIPVLAHPLRILRKRGIDPEPYFDRIIALLKTYRMAAEVNFHHNSAHPEFTRRALAAGVKLSFGSDAHHLSDFGFLQPHIRLLRSLGFDGDWHDILY</sequence>
<dbReference type="SUPFAM" id="SSF56300">
    <property type="entry name" value="Metallo-dependent phosphatases"/>
    <property type="match status" value="1"/>
</dbReference>
<dbReference type="AlphaFoldDB" id="A0A844G6X4"/>
<evidence type="ECO:0000313" key="3">
    <source>
        <dbReference type="Proteomes" id="UP000435649"/>
    </source>
</evidence>
<dbReference type="Proteomes" id="UP000435649">
    <property type="component" value="Unassembled WGS sequence"/>
</dbReference>
<gene>
    <name evidence="2" type="ORF">FYJ85_14860</name>
</gene>
<accession>A0A844G6X4</accession>
<protein>
    <recommendedName>
        <fullName evidence="1">Calcineurin-like phosphoesterase domain-containing protein</fullName>
    </recommendedName>
</protein>
<dbReference type="Gene3D" id="3.60.21.10">
    <property type="match status" value="1"/>
</dbReference>
<name>A0A844G6X4_9BACT</name>
<proteinExistence type="predicted"/>
<reference evidence="2 3" key="1">
    <citation type="submission" date="2019-08" db="EMBL/GenBank/DDBJ databases">
        <title>In-depth cultivation of the pig gut microbiome towards novel bacterial diversity and tailored functional studies.</title>
        <authorList>
            <person name="Wylensek D."/>
            <person name="Hitch T.C.A."/>
            <person name="Clavel T."/>
        </authorList>
    </citation>
    <scope>NUCLEOTIDE SEQUENCE [LARGE SCALE GENOMIC DNA]</scope>
    <source>
        <strain evidence="2 3">BBE-744-WT-12</strain>
    </source>
</reference>
<keyword evidence="3" id="KW-1185">Reference proteome</keyword>
<dbReference type="Pfam" id="PF00149">
    <property type="entry name" value="Metallophos"/>
    <property type="match status" value="1"/>
</dbReference>
<evidence type="ECO:0000259" key="1">
    <source>
        <dbReference type="Pfam" id="PF00149"/>
    </source>
</evidence>